<evidence type="ECO:0000313" key="1">
    <source>
        <dbReference type="EMBL" id="GMS95107.1"/>
    </source>
</evidence>
<accession>A0AAV5TLH6</accession>
<dbReference type="EMBL" id="BTSX01000004">
    <property type="protein sequence ID" value="GMS95107.1"/>
    <property type="molecule type" value="Genomic_DNA"/>
</dbReference>
<dbReference type="Proteomes" id="UP001432027">
    <property type="component" value="Unassembled WGS sequence"/>
</dbReference>
<sequence>AGGPSYLTIRGQLFCNGNLIGGRAILYEKDLMLKEIYDEVDILISSNDPRRTNSSLIDTCGPISQIYLHGQESELNGAEWILKIEPKCDGDPLCGKEFVLDWSERSMSGRQNFLIKNIDVCSQEHRDKASSEPHA</sequence>
<reference evidence="1" key="1">
    <citation type="submission" date="2023-10" db="EMBL/GenBank/DDBJ databases">
        <title>Genome assembly of Pristionchus species.</title>
        <authorList>
            <person name="Yoshida K."/>
            <person name="Sommer R.J."/>
        </authorList>
    </citation>
    <scope>NUCLEOTIDE SEQUENCE</scope>
    <source>
        <strain evidence="1">RS0144</strain>
    </source>
</reference>
<organism evidence="1 2">
    <name type="scientific">Pristionchus entomophagus</name>
    <dbReference type="NCBI Taxonomy" id="358040"/>
    <lineage>
        <taxon>Eukaryota</taxon>
        <taxon>Metazoa</taxon>
        <taxon>Ecdysozoa</taxon>
        <taxon>Nematoda</taxon>
        <taxon>Chromadorea</taxon>
        <taxon>Rhabditida</taxon>
        <taxon>Rhabditina</taxon>
        <taxon>Diplogasteromorpha</taxon>
        <taxon>Diplogasteroidea</taxon>
        <taxon>Neodiplogasteridae</taxon>
        <taxon>Pristionchus</taxon>
    </lineage>
</organism>
<gene>
    <name evidence="1" type="ORF">PENTCL1PPCAC_17282</name>
</gene>
<feature type="non-terminal residue" evidence="1">
    <location>
        <position position="1"/>
    </location>
</feature>
<protein>
    <submittedName>
        <fullName evidence="1">Uncharacterized protein</fullName>
    </submittedName>
</protein>
<proteinExistence type="predicted"/>
<keyword evidence="2" id="KW-1185">Reference proteome</keyword>
<name>A0AAV5TLH6_9BILA</name>
<dbReference type="AlphaFoldDB" id="A0AAV5TLH6"/>
<evidence type="ECO:0000313" key="2">
    <source>
        <dbReference type="Proteomes" id="UP001432027"/>
    </source>
</evidence>
<comment type="caution">
    <text evidence="1">The sequence shown here is derived from an EMBL/GenBank/DDBJ whole genome shotgun (WGS) entry which is preliminary data.</text>
</comment>